<dbReference type="SUPFAM" id="SSF51182">
    <property type="entry name" value="RmlC-like cupins"/>
    <property type="match status" value="1"/>
</dbReference>
<comment type="caution">
    <text evidence="5">The sequence shown here is derived from an EMBL/GenBank/DDBJ whole genome shotgun (WGS) entry which is preliminary data.</text>
</comment>
<evidence type="ECO:0000259" key="4">
    <source>
        <dbReference type="PROSITE" id="PS01124"/>
    </source>
</evidence>
<dbReference type="EMBL" id="BAAABY010000035">
    <property type="protein sequence ID" value="GAA0480559.1"/>
    <property type="molecule type" value="Genomic_DNA"/>
</dbReference>
<keyword evidence="2" id="KW-0238">DNA-binding</keyword>
<sequence>MVKNRHADIPEVAFSSPAGRPAGVEVMTLAELRARADACALAVPHRPGFHHLLALDAGHLTHTVDFRPYTLRTGDWLWVRPGQVQHFGDLSAAEGVLVLFESGFLAPATAAAARLEDWYGPAVRRPDEAAGAAARAALDHLHHEFGALCGLPLEAHLDVLRHLLSVLVLRAAHLVRDPADDAADCAATATFLRFRDAVERDFAASRRVADYARALGYSPRTLSRATEAAAGIGAKEFIDRRVVLEAKRLLAHGDLPAARIARRLGFEDATNFSKYFLHRTGSTPIAFRAGVRGTTA</sequence>
<keyword evidence="6" id="KW-1185">Reference proteome</keyword>
<feature type="domain" description="HTH araC/xylS-type" evidence="4">
    <location>
        <begin position="192"/>
        <end position="290"/>
    </location>
</feature>
<dbReference type="Proteomes" id="UP001500909">
    <property type="component" value="Unassembled WGS sequence"/>
</dbReference>
<evidence type="ECO:0000313" key="6">
    <source>
        <dbReference type="Proteomes" id="UP001500909"/>
    </source>
</evidence>
<reference evidence="6" key="1">
    <citation type="journal article" date="2019" name="Int. J. Syst. Evol. Microbiol.">
        <title>The Global Catalogue of Microorganisms (GCM) 10K type strain sequencing project: providing services to taxonomists for standard genome sequencing and annotation.</title>
        <authorList>
            <consortium name="The Broad Institute Genomics Platform"/>
            <consortium name="The Broad Institute Genome Sequencing Center for Infectious Disease"/>
            <person name="Wu L."/>
            <person name="Ma J."/>
        </authorList>
    </citation>
    <scope>NUCLEOTIDE SEQUENCE [LARGE SCALE GENOMIC DNA]</scope>
    <source>
        <strain evidence="6">JCM 4805</strain>
    </source>
</reference>
<organism evidence="5 6">
    <name type="scientific">Streptomyces olivaceiscleroticus</name>
    <dbReference type="NCBI Taxonomy" id="68245"/>
    <lineage>
        <taxon>Bacteria</taxon>
        <taxon>Bacillati</taxon>
        <taxon>Actinomycetota</taxon>
        <taxon>Actinomycetes</taxon>
        <taxon>Kitasatosporales</taxon>
        <taxon>Streptomycetaceae</taxon>
        <taxon>Streptomyces</taxon>
    </lineage>
</organism>
<dbReference type="Gene3D" id="1.10.10.60">
    <property type="entry name" value="Homeodomain-like"/>
    <property type="match status" value="1"/>
</dbReference>
<dbReference type="InterPro" id="IPR018060">
    <property type="entry name" value="HTH_AraC"/>
</dbReference>
<dbReference type="SMART" id="SM00342">
    <property type="entry name" value="HTH_ARAC"/>
    <property type="match status" value="1"/>
</dbReference>
<dbReference type="PROSITE" id="PS01124">
    <property type="entry name" value="HTH_ARAC_FAMILY_2"/>
    <property type="match status" value="1"/>
</dbReference>
<protein>
    <submittedName>
        <fullName evidence="5">AraC family transcriptional regulator</fullName>
    </submittedName>
</protein>
<dbReference type="Pfam" id="PF12833">
    <property type="entry name" value="HTH_18"/>
    <property type="match status" value="1"/>
</dbReference>
<dbReference type="InterPro" id="IPR009057">
    <property type="entry name" value="Homeodomain-like_sf"/>
</dbReference>
<evidence type="ECO:0000256" key="2">
    <source>
        <dbReference type="ARBA" id="ARBA00023125"/>
    </source>
</evidence>
<dbReference type="InterPro" id="IPR011051">
    <property type="entry name" value="RmlC_Cupin_sf"/>
</dbReference>
<gene>
    <name evidence="5" type="ORF">GCM10010361_51640</name>
</gene>
<keyword evidence="1" id="KW-0805">Transcription regulation</keyword>
<dbReference type="InterPro" id="IPR003313">
    <property type="entry name" value="AraC-bd"/>
</dbReference>
<proteinExistence type="predicted"/>
<name>A0ABP3KM45_9ACTN</name>
<dbReference type="PANTHER" id="PTHR43280">
    <property type="entry name" value="ARAC-FAMILY TRANSCRIPTIONAL REGULATOR"/>
    <property type="match status" value="1"/>
</dbReference>
<dbReference type="RefSeq" id="WP_346097604.1">
    <property type="nucleotide sequence ID" value="NZ_BAAABY010000035.1"/>
</dbReference>
<evidence type="ECO:0000256" key="1">
    <source>
        <dbReference type="ARBA" id="ARBA00023015"/>
    </source>
</evidence>
<evidence type="ECO:0000313" key="5">
    <source>
        <dbReference type="EMBL" id="GAA0480559.1"/>
    </source>
</evidence>
<accession>A0ABP3KM45</accession>
<dbReference type="PANTHER" id="PTHR43280:SF32">
    <property type="entry name" value="TRANSCRIPTIONAL REGULATORY PROTEIN"/>
    <property type="match status" value="1"/>
</dbReference>
<keyword evidence="3" id="KW-0804">Transcription</keyword>
<evidence type="ECO:0000256" key="3">
    <source>
        <dbReference type="ARBA" id="ARBA00023163"/>
    </source>
</evidence>
<dbReference type="SUPFAM" id="SSF46689">
    <property type="entry name" value="Homeodomain-like"/>
    <property type="match status" value="1"/>
</dbReference>
<dbReference type="Pfam" id="PF02311">
    <property type="entry name" value="AraC_binding"/>
    <property type="match status" value="1"/>
</dbReference>